<dbReference type="InterPro" id="IPR002577">
    <property type="entry name" value="HTH_HxlR"/>
</dbReference>
<keyword evidence="2 5" id="KW-0238">DNA-binding</keyword>
<dbReference type="PANTHER" id="PTHR33204:SF29">
    <property type="entry name" value="TRANSCRIPTIONAL REGULATOR"/>
    <property type="match status" value="1"/>
</dbReference>
<keyword evidence="6" id="KW-1185">Reference proteome</keyword>
<dbReference type="GO" id="GO:0003677">
    <property type="term" value="F:DNA binding"/>
    <property type="evidence" value="ECO:0007669"/>
    <property type="project" value="UniProtKB-KW"/>
</dbReference>
<evidence type="ECO:0000313" key="6">
    <source>
        <dbReference type="Proteomes" id="UP000199310"/>
    </source>
</evidence>
<evidence type="ECO:0000313" key="5">
    <source>
        <dbReference type="EMBL" id="SEW52530.1"/>
    </source>
</evidence>
<sequence length="134" mass="15492">MRKETSSNAINGKQLRGDCGTYYTLSLIGGRWKPSILWRLLDGKMRYNELKKSITGISERVLVLQLRELENDNLVKRIVYPEVPPRVEYELTPLGWSMESMLQHISDWGNLHREDTMARRTAEKEPLTAMADKG</sequence>
<dbReference type="Pfam" id="PF01638">
    <property type="entry name" value="HxlR"/>
    <property type="match status" value="1"/>
</dbReference>
<dbReference type="PROSITE" id="PS51118">
    <property type="entry name" value="HTH_HXLR"/>
    <property type="match status" value="1"/>
</dbReference>
<gene>
    <name evidence="5" type="ORF">SAMN04488122_4908</name>
</gene>
<protein>
    <submittedName>
        <fullName evidence="5">DNA-binding transcriptional regulator, HxlR family</fullName>
    </submittedName>
</protein>
<dbReference type="PANTHER" id="PTHR33204">
    <property type="entry name" value="TRANSCRIPTIONAL REGULATOR, MARR FAMILY"/>
    <property type="match status" value="1"/>
</dbReference>
<dbReference type="InterPro" id="IPR036388">
    <property type="entry name" value="WH-like_DNA-bd_sf"/>
</dbReference>
<dbReference type="InterPro" id="IPR036390">
    <property type="entry name" value="WH_DNA-bd_sf"/>
</dbReference>
<dbReference type="Gene3D" id="1.10.10.10">
    <property type="entry name" value="Winged helix-like DNA-binding domain superfamily/Winged helix DNA-binding domain"/>
    <property type="match status" value="1"/>
</dbReference>
<keyword evidence="1" id="KW-0805">Transcription regulation</keyword>
<keyword evidence="3" id="KW-0804">Transcription</keyword>
<evidence type="ECO:0000256" key="3">
    <source>
        <dbReference type="ARBA" id="ARBA00023163"/>
    </source>
</evidence>
<evidence type="ECO:0000256" key="2">
    <source>
        <dbReference type="ARBA" id="ARBA00023125"/>
    </source>
</evidence>
<evidence type="ECO:0000256" key="1">
    <source>
        <dbReference type="ARBA" id="ARBA00023015"/>
    </source>
</evidence>
<dbReference type="AlphaFoldDB" id="A0A1I0S8Q5"/>
<evidence type="ECO:0000259" key="4">
    <source>
        <dbReference type="PROSITE" id="PS51118"/>
    </source>
</evidence>
<dbReference type="Proteomes" id="UP000199310">
    <property type="component" value="Unassembled WGS sequence"/>
</dbReference>
<dbReference type="EMBL" id="FOJG01000002">
    <property type="protein sequence ID" value="SEW52530.1"/>
    <property type="molecule type" value="Genomic_DNA"/>
</dbReference>
<proteinExistence type="predicted"/>
<name>A0A1I0S8Q5_9BACT</name>
<dbReference type="SUPFAM" id="SSF46785">
    <property type="entry name" value="Winged helix' DNA-binding domain"/>
    <property type="match status" value="1"/>
</dbReference>
<accession>A0A1I0S8Q5</accession>
<reference evidence="6" key="1">
    <citation type="submission" date="2016-10" db="EMBL/GenBank/DDBJ databases">
        <authorList>
            <person name="Varghese N."/>
            <person name="Submissions S."/>
        </authorList>
    </citation>
    <scope>NUCLEOTIDE SEQUENCE [LARGE SCALE GENOMIC DNA]</scope>
    <source>
        <strain evidence="6">DSM 3695</strain>
    </source>
</reference>
<dbReference type="OrthoDB" id="9797599at2"/>
<dbReference type="RefSeq" id="WP_089899046.1">
    <property type="nucleotide sequence ID" value="NZ_FOJG01000002.1"/>
</dbReference>
<feature type="domain" description="HTH hxlR-type" evidence="4">
    <location>
        <begin position="19"/>
        <end position="117"/>
    </location>
</feature>
<organism evidence="5 6">
    <name type="scientific">Chitinophaga arvensicola</name>
    <dbReference type="NCBI Taxonomy" id="29529"/>
    <lineage>
        <taxon>Bacteria</taxon>
        <taxon>Pseudomonadati</taxon>
        <taxon>Bacteroidota</taxon>
        <taxon>Chitinophagia</taxon>
        <taxon>Chitinophagales</taxon>
        <taxon>Chitinophagaceae</taxon>
        <taxon>Chitinophaga</taxon>
    </lineage>
</organism>